<gene>
    <name evidence="7" type="ORF">IV203_036468</name>
</gene>
<evidence type="ECO:0000256" key="4">
    <source>
        <dbReference type="PIRSR" id="PIRSR604294-1"/>
    </source>
</evidence>
<dbReference type="GO" id="GO:0010436">
    <property type="term" value="F:carotenoid dioxygenase activity"/>
    <property type="evidence" value="ECO:0007669"/>
    <property type="project" value="TreeGrafter"/>
</dbReference>
<keyword evidence="6" id="KW-0472">Membrane</keyword>
<dbReference type="InterPro" id="IPR004294">
    <property type="entry name" value="Carotenoid_Oase"/>
</dbReference>
<evidence type="ECO:0000256" key="2">
    <source>
        <dbReference type="ARBA" id="ARBA00022723"/>
    </source>
</evidence>
<dbReference type="PANTHER" id="PTHR10543">
    <property type="entry name" value="BETA-CAROTENE DIOXYGENASE"/>
    <property type="match status" value="1"/>
</dbReference>
<evidence type="ECO:0000313" key="7">
    <source>
        <dbReference type="EMBL" id="KAG7361368.1"/>
    </source>
</evidence>
<comment type="cofactor">
    <cofactor evidence="4">
        <name>Fe(2+)</name>
        <dbReference type="ChEBI" id="CHEBI:29033"/>
    </cofactor>
    <text evidence="4">Binds 1 Fe(2+) ion per subunit.</text>
</comment>
<feature type="region of interest" description="Disordered" evidence="5">
    <location>
        <begin position="904"/>
        <end position="923"/>
    </location>
</feature>
<comment type="similarity">
    <text evidence="1">Belongs to the carotenoid oxygenase family.</text>
</comment>
<evidence type="ECO:0000256" key="1">
    <source>
        <dbReference type="ARBA" id="ARBA00006787"/>
    </source>
</evidence>
<evidence type="ECO:0000256" key="6">
    <source>
        <dbReference type="SAM" id="Phobius"/>
    </source>
</evidence>
<feature type="transmembrane region" description="Helical" evidence="6">
    <location>
        <begin position="20"/>
        <end position="44"/>
    </location>
</feature>
<feature type="binding site" evidence="4">
    <location>
        <position position="362"/>
    </location>
    <ligand>
        <name>Fe cation</name>
        <dbReference type="ChEBI" id="CHEBI:24875"/>
        <note>catalytic</note>
    </ligand>
</feature>
<evidence type="ECO:0000256" key="3">
    <source>
        <dbReference type="ARBA" id="ARBA00023004"/>
    </source>
</evidence>
<keyword evidence="6" id="KW-0812">Transmembrane</keyword>
<feature type="binding site" evidence="4">
    <location>
        <position position="487"/>
    </location>
    <ligand>
        <name>Fe cation</name>
        <dbReference type="ChEBI" id="CHEBI:24875"/>
        <note>catalytic</note>
    </ligand>
</feature>
<protein>
    <submittedName>
        <fullName evidence="7">Lignostilbene-alpha,beta-dioxygenase</fullName>
    </submittedName>
</protein>
<keyword evidence="2 4" id="KW-0479">Metal-binding</keyword>
<name>A0A9K3LGT1_9STRA</name>
<reference evidence="7" key="1">
    <citation type="journal article" date="2021" name="Sci. Rep.">
        <title>Diploid genomic architecture of Nitzschia inconspicua, an elite biomass production diatom.</title>
        <authorList>
            <person name="Oliver A."/>
            <person name="Podell S."/>
            <person name="Pinowska A."/>
            <person name="Traller J.C."/>
            <person name="Smith S.R."/>
            <person name="McClure R."/>
            <person name="Beliaev A."/>
            <person name="Bohutskyi P."/>
            <person name="Hill E.A."/>
            <person name="Rabines A."/>
            <person name="Zheng H."/>
            <person name="Allen L.Z."/>
            <person name="Kuo A."/>
            <person name="Grigoriev I.V."/>
            <person name="Allen A.E."/>
            <person name="Hazlebeck D."/>
            <person name="Allen E.E."/>
        </authorList>
    </citation>
    <scope>NUCLEOTIDE SEQUENCE</scope>
    <source>
        <strain evidence="7">Hildebrandi</strain>
    </source>
</reference>
<feature type="binding site" evidence="4">
    <location>
        <position position="693"/>
    </location>
    <ligand>
        <name>Fe cation</name>
        <dbReference type="ChEBI" id="CHEBI:24875"/>
        <note>catalytic</note>
    </ligand>
</feature>
<dbReference type="Pfam" id="PF03055">
    <property type="entry name" value="RPE65"/>
    <property type="match status" value="1"/>
</dbReference>
<keyword evidence="3 4" id="KW-0408">Iron</keyword>
<keyword evidence="8" id="KW-1185">Reference proteome</keyword>
<sequence length="923" mass="101855">MISREGPKFFHYQSKMKQFLSIQLVAIAFFHGLFVHGFAVLPMVKSTDRSIVSETKMVLTDTNFVDETLDIVEPKSNDTMTGLETADHCYWEVGPTFMARPVPTPLPPKIFLAMETGTHPVESQEELGRGVFVTADWRQAWSNYESPPDNPGLIDPATGYAEYNIEEIEGEVPLDLVGTLYRNGPGLFGRGGERTQHVLDADALVYSITFPPVEGDINNQRTIRFRSRFVETQAFKEEREVDKFLYRSTFGTGPAAFFDQTPKNGLNGEPLHRSLLSRMVGMGGKINIKNSANTHVIFFGGKLLALFEAGLPHLLDPLTLETIGEDTLGGTLKQGLPVKFGAGTLLQDFVPSFLGGDAHTAHPNICPKTGNLVGWHWAQQIPAENGMIVTLTEWSPKGFTPVESKTYTLPGCELAPHDMAITENYVLLKVNALKMNHAPFLLGVKGPAASLEMDGRSPVTAWVFPRPTAGTQFEPFPVQVPPCFSIHFSHAYEDEVTGNIVSFFSGWPESDAVDFLGAWGGFSPDFRQIPPTFLWRLEIDPNKKTCVSLNVAPGSANTCVEHILVHPNFNIRKAENVYGTGSNLIGDSSPPCGYVKCKVESGKPSHSQSVSPGEFNSEVDAYWFGSRYFVTEPLIVPKQCGDPGSEEDAYLLGMVHDAARNRNFLAIFDLCRDLKEGPVAKLWLKSSVPHGLHGCFARGDAFIVLDDELIASRAADVENKVVSNMKRGKGRSSNVARLLDSLRILTNPKCGIELAFDRGYGKLPAVLAAAERNLDVIAIAGTLDSRHPFNTVEEWNAAMQRRAHNPEEIRDWQLQCSGGCSQKTTFLEPPSLAQVRRKLHCAESIEDYAWKTSLASLAELASLKRSTFVLPNLRGDSPAKAVFMQQFQKCKEKQRVTDATWSAREVRQGSVPKPTTHGKLSWV</sequence>
<evidence type="ECO:0000313" key="8">
    <source>
        <dbReference type="Proteomes" id="UP000693970"/>
    </source>
</evidence>
<dbReference type="AlphaFoldDB" id="A0A9K3LGT1"/>
<evidence type="ECO:0000256" key="5">
    <source>
        <dbReference type="SAM" id="MobiDB-lite"/>
    </source>
</evidence>
<dbReference type="GO" id="GO:0046872">
    <property type="term" value="F:metal ion binding"/>
    <property type="evidence" value="ECO:0007669"/>
    <property type="project" value="UniProtKB-KW"/>
</dbReference>
<feature type="binding site" evidence="4">
    <location>
        <position position="417"/>
    </location>
    <ligand>
        <name>Fe cation</name>
        <dbReference type="ChEBI" id="CHEBI:24875"/>
        <note>catalytic</note>
    </ligand>
</feature>
<dbReference type="EMBL" id="JAGRRH010000013">
    <property type="protein sequence ID" value="KAG7361368.1"/>
    <property type="molecule type" value="Genomic_DNA"/>
</dbReference>
<dbReference type="PANTHER" id="PTHR10543:SF138">
    <property type="entry name" value="CAROTENOID OXYGENASE"/>
    <property type="match status" value="1"/>
</dbReference>
<reference evidence="7" key="2">
    <citation type="submission" date="2021-04" db="EMBL/GenBank/DDBJ databases">
        <authorList>
            <person name="Podell S."/>
        </authorList>
    </citation>
    <scope>NUCLEOTIDE SEQUENCE</scope>
    <source>
        <strain evidence="7">Hildebrandi</strain>
    </source>
</reference>
<dbReference type="OrthoDB" id="37757at2759"/>
<accession>A0A9K3LGT1</accession>
<proteinExistence type="inferred from homology"/>
<dbReference type="Proteomes" id="UP000693970">
    <property type="component" value="Unassembled WGS sequence"/>
</dbReference>
<keyword evidence="6" id="KW-1133">Transmembrane helix</keyword>
<organism evidence="7 8">
    <name type="scientific">Nitzschia inconspicua</name>
    <dbReference type="NCBI Taxonomy" id="303405"/>
    <lineage>
        <taxon>Eukaryota</taxon>
        <taxon>Sar</taxon>
        <taxon>Stramenopiles</taxon>
        <taxon>Ochrophyta</taxon>
        <taxon>Bacillariophyta</taxon>
        <taxon>Bacillariophyceae</taxon>
        <taxon>Bacillariophycidae</taxon>
        <taxon>Bacillariales</taxon>
        <taxon>Bacillariaceae</taxon>
        <taxon>Nitzschia</taxon>
    </lineage>
</organism>
<dbReference type="GO" id="GO:0016121">
    <property type="term" value="P:carotene catabolic process"/>
    <property type="evidence" value="ECO:0007669"/>
    <property type="project" value="TreeGrafter"/>
</dbReference>
<comment type="caution">
    <text evidence="7">The sequence shown here is derived from an EMBL/GenBank/DDBJ whole genome shotgun (WGS) entry which is preliminary data.</text>
</comment>